<dbReference type="Pfam" id="PF10403">
    <property type="entry name" value="BHD_1"/>
    <property type="match status" value="1"/>
</dbReference>
<dbReference type="InterPro" id="IPR038765">
    <property type="entry name" value="Papain-like_cys_pep_sf"/>
</dbReference>
<dbReference type="GO" id="GO:0071942">
    <property type="term" value="C:XPC complex"/>
    <property type="evidence" value="ECO:0007669"/>
    <property type="project" value="TreeGrafter"/>
</dbReference>
<feature type="compositionally biased region" description="Basic and acidic residues" evidence="1">
    <location>
        <begin position="10"/>
        <end position="23"/>
    </location>
</feature>
<feature type="region of interest" description="Disordered" evidence="1">
    <location>
        <begin position="103"/>
        <end position="193"/>
    </location>
</feature>
<dbReference type="GO" id="GO:0006289">
    <property type="term" value="P:nucleotide-excision repair"/>
    <property type="evidence" value="ECO:0007669"/>
    <property type="project" value="InterPro"/>
</dbReference>
<feature type="region of interest" description="Disordered" evidence="1">
    <location>
        <begin position="365"/>
        <end position="431"/>
    </location>
</feature>
<dbReference type="GO" id="GO:0005737">
    <property type="term" value="C:cytoplasm"/>
    <property type="evidence" value="ECO:0007669"/>
    <property type="project" value="TreeGrafter"/>
</dbReference>
<reference evidence="4 5" key="1">
    <citation type="journal article" date="2024" name="Nat. Commun.">
        <title>Phylogenomics reveals the evolutionary origins of lichenization in chlorophyte algae.</title>
        <authorList>
            <person name="Puginier C."/>
            <person name="Libourel C."/>
            <person name="Otte J."/>
            <person name="Skaloud P."/>
            <person name="Haon M."/>
            <person name="Grisel S."/>
            <person name="Petersen M."/>
            <person name="Berrin J.G."/>
            <person name="Delaux P.M."/>
            <person name="Dal Grande F."/>
            <person name="Keller J."/>
        </authorList>
    </citation>
    <scope>NUCLEOTIDE SEQUENCE [LARGE SCALE GENOMIC DNA]</scope>
    <source>
        <strain evidence="4 5">SAG 2523</strain>
    </source>
</reference>
<feature type="compositionally biased region" description="Low complexity" evidence="1">
    <location>
        <begin position="118"/>
        <end position="141"/>
    </location>
</feature>
<feature type="domain" description="Rad4 beta-hairpin" evidence="3">
    <location>
        <begin position="564"/>
        <end position="639"/>
    </location>
</feature>
<organism evidence="4 5">
    <name type="scientific">Apatococcus fuscideae</name>
    <dbReference type="NCBI Taxonomy" id="2026836"/>
    <lineage>
        <taxon>Eukaryota</taxon>
        <taxon>Viridiplantae</taxon>
        <taxon>Chlorophyta</taxon>
        <taxon>core chlorophytes</taxon>
        <taxon>Trebouxiophyceae</taxon>
        <taxon>Chlorellales</taxon>
        <taxon>Chlorellaceae</taxon>
        <taxon>Apatococcus</taxon>
    </lineage>
</organism>
<feature type="compositionally biased region" description="Low complexity" evidence="1">
    <location>
        <begin position="385"/>
        <end position="400"/>
    </location>
</feature>
<feature type="domain" description="Rad4 beta-hairpin" evidence="2">
    <location>
        <begin position="424"/>
        <end position="475"/>
    </location>
</feature>
<dbReference type="InterPro" id="IPR018325">
    <property type="entry name" value="Rad4/PNGase_transGLS-fold"/>
</dbReference>
<dbReference type="PANTHER" id="PTHR12135:SF0">
    <property type="entry name" value="DNA REPAIR PROTEIN COMPLEMENTING XP-C CELLS"/>
    <property type="match status" value="1"/>
</dbReference>
<dbReference type="InterPro" id="IPR004583">
    <property type="entry name" value="DNA_repair_Rad4"/>
</dbReference>
<dbReference type="InterPro" id="IPR018326">
    <property type="entry name" value="Rad4_beta-hairpin_dom1"/>
</dbReference>
<dbReference type="Gene3D" id="3.30.70.2460">
    <property type="entry name" value="Rad4, beta-hairpin domain BHD3"/>
    <property type="match status" value="1"/>
</dbReference>
<dbReference type="SUPFAM" id="SSF54001">
    <property type="entry name" value="Cysteine proteinases"/>
    <property type="match status" value="1"/>
</dbReference>
<feature type="compositionally biased region" description="Basic and acidic residues" evidence="1">
    <location>
        <begin position="725"/>
        <end position="738"/>
    </location>
</feature>
<feature type="compositionally biased region" description="Polar residues" evidence="1">
    <location>
        <begin position="238"/>
        <end position="247"/>
    </location>
</feature>
<dbReference type="InterPro" id="IPR018328">
    <property type="entry name" value="Rad4_beta-hairpin_dom3"/>
</dbReference>
<feature type="compositionally biased region" description="Basic residues" evidence="1">
    <location>
        <begin position="108"/>
        <end position="117"/>
    </location>
</feature>
<feature type="compositionally biased region" description="Basic residues" evidence="1">
    <location>
        <begin position="163"/>
        <end position="173"/>
    </location>
</feature>
<dbReference type="GO" id="GO:0000111">
    <property type="term" value="C:nucleotide-excision repair factor 2 complex"/>
    <property type="evidence" value="ECO:0007669"/>
    <property type="project" value="TreeGrafter"/>
</dbReference>
<comment type="caution">
    <text evidence="4">The sequence shown here is derived from an EMBL/GenBank/DDBJ whole genome shotgun (WGS) entry which is preliminary data.</text>
</comment>
<keyword evidence="5" id="KW-1185">Reference proteome</keyword>
<dbReference type="GO" id="GO:0003697">
    <property type="term" value="F:single-stranded DNA binding"/>
    <property type="evidence" value="ECO:0007669"/>
    <property type="project" value="TreeGrafter"/>
</dbReference>
<dbReference type="PANTHER" id="PTHR12135">
    <property type="entry name" value="DNA REPAIR PROTEIN XP-C / RAD4"/>
    <property type="match status" value="1"/>
</dbReference>
<feature type="compositionally biased region" description="Basic and acidic residues" evidence="1">
    <location>
        <begin position="403"/>
        <end position="427"/>
    </location>
</feature>
<accession>A0AAW1SW43</accession>
<feature type="compositionally biased region" description="Basic and acidic residues" evidence="1">
    <location>
        <begin position="182"/>
        <end position="192"/>
    </location>
</feature>
<dbReference type="InterPro" id="IPR042488">
    <property type="entry name" value="Rad4_BHD3_sf"/>
</dbReference>
<proteinExistence type="predicted"/>
<name>A0AAW1SW43_9CHLO</name>
<feature type="region of interest" description="Disordered" evidence="1">
    <location>
        <begin position="1"/>
        <end position="43"/>
    </location>
</feature>
<protein>
    <submittedName>
        <fullName evidence="4">Uncharacterized protein</fullName>
    </submittedName>
</protein>
<dbReference type="SMART" id="SM01030">
    <property type="entry name" value="BHD_1"/>
    <property type="match status" value="1"/>
</dbReference>
<evidence type="ECO:0000313" key="4">
    <source>
        <dbReference type="EMBL" id="KAK9858829.1"/>
    </source>
</evidence>
<feature type="region of interest" description="Disordered" evidence="1">
    <location>
        <begin position="712"/>
        <end position="797"/>
    </location>
</feature>
<dbReference type="AlphaFoldDB" id="A0AAW1SW43"/>
<dbReference type="Gene3D" id="2.20.20.110">
    <property type="entry name" value="Rad4, beta-hairpin domain BHD1"/>
    <property type="match status" value="1"/>
</dbReference>
<dbReference type="EMBL" id="JALJOV010000909">
    <property type="protein sequence ID" value="KAK9858829.1"/>
    <property type="molecule type" value="Genomic_DNA"/>
</dbReference>
<feature type="compositionally biased region" description="Polar residues" evidence="1">
    <location>
        <begin position="763"/>
        <end position="783"/>
    </location>
</feature>
<dbReference type="Pfam" id="PF10405">
    <property type="entry name" value="BHD_3"/>
    <property type="match status" value="1"/>
</dbReference>
<evidence type="ECO:0000259" key="3">
    <source>
        <dbReference type="SMART" id="SM01032"/>
    </source>
</evidence>
<dbReference type="Gene3D" id="3.90.260.10">
    <property type="entry name" value="Transglutaminase-like"/>
    <property type="match status" value="1"/>
</dbReference>
<gene>
    <name evidence="4" type="ORF">WJX84_000716</name>
</gene>
<evidence type="ECO:0000313" key="5">
    <source>
        <dbReference type="Proteomes" id="UP001485043"/>
    </source>
</evidence>
<sequence length="797" mass="85560">MHGGLWGLQHDQEAREKRAKSEQHSAPVAPSLPPGADGSDTAKGLQGAIDRLQVVAEEKAGTAEEIAAVFVAALRALGLLVRFVRILEPLPLRPTLRAAQPWVPPHVKQQRGSRKRPPTTTLDPLDPVSTSSPAGVSSPSAKQNGGASNGEPEAGRGATGSRGRGRGRPGGKRKVPEAGSAEEARTAKRKGDDEFERQLAMAMEATAAQDQAKPKAIKFRQLGADGTLPHPQSPAPDLSTQPVNASSPAKGKSPLIGAHSGIAASHWGRRFRGEGVGQAWAEVYCDSAAQGKWIHVDPHMGWVDMPERVETATVRGAPMAYIVGCCGGGAKDVTQRYVSSFITAEKNRDGTWWDETLRPLRAHQVAATRQHEAQQTQPGPSSSTAPSVGQQQSAAGQPQATGVREEEMRAQREDAELQQRVTSEKRGMPTTVDGFKVHPVYVLERHIGKYQALAPGTKKSGLHRGEAFFHRTALSELHTADRWQREGREVLAHMRDQPAKINRRRGFKLPPGIGGTPTAGKEDVAEEAAGALETQGLPEEGMTKLYGQWQTRVWAAPIASGGLVPKNERGNVHAPPFASALPVGTVHLQMPRLGPVCRRLGVDYAAAMTGFEIRGGRSVPVIDGVVICKENEASVLEAYIEDERKREEAVQQKRMEAAAATWRALLKAVWSRMRVRANYGPAAGPSAGIVQARFAPMEKACRPENIGTAFSEAEDLGSDPSNDPANKDKAADAGRRSWQEAGAPGQFTEPGSAQERSPRNKRAGTQNSVRADNCTLEEQQQAAGNMHSGVHVETEEI</sequence>
<feature type="compositionally biased region" description="Polar residues" evidence="1">
    <location>
        <begin position="373"/>
        <end position="384"/>
    </location>
</feature>
<dbReference type="GO" id="GO:0003684">
    <property type="term" value="F:damaged DNA binding"/>
    <property type="evidence" value="ECO:0007669"/>
    <property type="project" value="InterPro"/>
</dbReference>
<dbReference type="SMART" id="SM01032">
    <property type="entry name" value="BHD_3"/>
    <property type="match status" value="1"/>
</dbReference>
<dbReference type="InterPro" id="IPR036985">
    <property type="entry name" value="Transglutaminase-like_sf"/>
</dbReference>
<feature type="region of interest" description="Disordered" evidence="1">
    <location>
        <begin position="224"/>
        <end position="256"/>
    </location>
</feature>
<dbReference type="GO" id="GO:0006298">
    <property type="term" value="P:mismatch repair"/>
    <property type="evidence" value="ECO:0007669"/>
    <property type="project" value="TreeGrafter"/>
</dbReference>
<dbReference type="Proteomes" id="UP001485043">
    <property type="component" value="Unassembled WGS sequence"/>
</dbReference>
<evidence type="ECO:0000259" key="2">
    <source>
        <dbReference type="SMART" id="SM01030"/>
    </source>
</evidence>
<evidence type="ECO:0000256" key="1">
    <source>
        <dbReference type="SAM" id="MobiDB-lite"/>
    </source>
</evidence>
<dbReference type="Pfam" id="PF03835">
    <property type="entry name" value="Rad4"/>
    <property type="match status" value="1"/>
</dbReference>